<comment type="caution">
    <text evidence="2">The sequence shown here is derived from an EMBL/GenBank/DDBJ whole genome shotgun (WGS) entry which is preliminary data.</text>
</comment>
<dbReference type="SUPFAM" id="SSF53335">
    <property type="entry name" value="S-adenosyl-L-methionine-dependent methyltransferases"/>
    <property type="match status" value="1"/>
</dbReference>
<accession>A0ABS9KA18</accession>
<dbReference type="Proteomes" id="UP001165366">
    <property type="component" value="Unassembled WGS sequence"/>
</dbReference>
<dbReference type="RefSeq" id="WP_237852518.1">
    <property type="nucleotide sequence ID" value="NZ_JAKLWS010000003.1"/>
</dbReference>
<reference evidence="2" key="1">
    <citation type="submission" date="2022-01" db="EMBL/GenBank/DDBJ databases">
        <authorList>
            <person name="Wang Y."/>
        </authorList>
    </citation>
    <scope>NUCLEOTIDE SEQUENCE</scope>
    <source>
        <strain evidence="2">WB101</strain>
    </source>
</reference>
<feature type="domain" description="Methyltransferase type 12" evidence="1">
    <location>
        <begin position="44"/>
        <end position="144"/>
    </location>
</feature>
<evidence type="ECO:0000259" key="1">
    <source>
        <dbReference type="Pfam" id="PF08242"/>
    </source>
</evidence>
<dbReference type="EMBL" id="JAKLWS010000003">
    <property type="protein sequence ID" value="MCG2587675.1"/>
    <property type="molecule type" value="Genomic_DNA"/>
</dbReference>
<gene>
    <name evidence="2" type="ORF">L6773_03790</name>
</gene>
<dbReference type="GO" id="GO:0032259">
    <property type="term" value="P:methylation"/>
    <property type="evidence" value="ECO:0007669"/>
    <property type="project" value="UniProtKB-KW"/>
</dbReference>
<keyword evidence="2" id="KW-0808">Transferase</keyword>
<proteinExistence type="predicted"/>
<dbReference type="InterPro" id="IPR029063">
    <property type="entry name" value="SAM-dependent_MTases_sf"/>
</dbReference>
<evidence type="ECO:0000313" key="3">
    <source>
        <dbReference type="Proteomes" id="UP001165366"/>
    </source>
</evidence>
<reference evidence="2" key="2">
    <citation type="submission" date="2024-05" db="EMBL/GenBank/DDBJ databases">
        <title>Rhodohalobacter halophilus gen. nov., sp. nov., a moderately halophilic member of the family Balneolaceae.</title>
        <authorList>
            <person name="Xia J."/>
        </authorList>
    </citation>
    <scope>NUCLEOTIDE SEQUENCE</scope>
    <source>
        <strain evidence="2">WB101</strain>
    </source>
</reference>
<sequence>MSKIDFLKTFIKDKDVASVTPTSKHCVKKVCSNIDFSKDFTLVEYGPGDGVFPKYILEKMSPNSRLILIEANEDFVEHLKETINDPRVEIHNALAGNVESVLNSEDVGKIDYVLSGIPFSFLKKDRKREVLQATKNILKDGGMFLAYQTSGHLKKPVMDVFGNYDTDFVPLNIPPYFIYKVYNNGSNGVDVI</sequence>
<protein>
    <submittedName>
        <fullName evidence="2">Methyltransferase</fullName>
    </submittedName>
</protein>
<name>A0ABS9KA18_9BACT</name>
<keyword evidence="2" id="KW-0489">Methyltransferase</keyword>
<keyword evidence="3" id="KW-1185">Reference proteome</keyword>
<dbReference type="Gene3D" id="3.40.50.150">
    <property type="entry name" value="Vaccinia Virus protein VP39"/>
    <property type="match status" value="1"/>
</dbReference>
<evidence type="ECO:0000313" key="2">
    <source>
        <dbReference type="EMBL" id="MCG2587675.1"/>
    </source>
</evidence>
<organism evidence="2 3">
    <name type="scientific">Rhodohalobacter sulfatireducens</name>
    <dbReference type="NCBI Taxonomy" id="2911366"/>
    <lineage>
        <taxon>Bacteria</taxon>
        <taxon>Pseudomonadati</taxon>
        <taxon>Balneolota</taxon>
        <taxon>Balneolia</taxon>
        <taxon>Balneolales</taxon>
        <taxon>Balneolaceae</taxon>
        <taxon>Rhodohalobacter</taxon>
    </lineage>
</organism>
<dbReference type="InterPro" id="IPR013217">
    <property type="entry name" value="Methyltransf_12"/>
</dbReference>
<dbReference type="GO" id="GO:0008168">
    <property type="term" value="F:methyltransferase activity"/>
    <property type="evidence" value="ECO:0007669"/>
    <property type="project" value="UniProtKB-KW"/>
</dbReference>
<dbReference type="Pfam" id="PF08242">
    <property type="entry name" value="Methyltransf_12"/>
    <property type="match status" value="1"/>
</dbReference>